<evidence type="ECO:0000256" key="1">
    <source>
        <dbReference type="SAM" id="MobiDB-lite"/>
    </source>
</evidence>
<name>A0A0A8Z6B9_ARUDO</name>
<protein>
    <submittedName>
        <fullName evidence="2">Uncharacterized protein</fullName>
    </submittedName>
</protein>
<proteinExistence type="predicted"/>
<dbReference type="AlphaFoldDB" id="A0A0A8Z6B9"/>
<reference evidence="2" key="2">
    <citation type="journal article" date="2015" name="Data Brief">
        <title>Shoot transcriptome of the giant reed, Arundo donax.</title>
        <authorList>
            <person name="Barrero R.A."/>
            <person name="Guerrero F.D."/>
            <person name="Moolhuijzen P."/>
            <person name="Goolsby J.A."/>
            <person name="Tidwell J."/>
            <person name="Bellgard S.E."/>
            <person name="Bellgard M.I."/>
        </authorList>
    </citation>
    <scope>NUCLEOTIDE SEQUENCE</scope>
    <source>
        <tissue evidence="2">Shoot tissue taken approximately 20 cm above the soil surface</tissue>
    </source>
</reference>
<dbReference type="EMBL" id="GBRH01264692">
    <property type="protein sequence ID" value="JAD33203.1"/>
    <property type="molecule type" value="Transcribed_RNA"/>
</dbReference>
<sequence length="34" mass="3668">MGGRGASAVAPLLPQQARPSARIRSRAWLPPRSR</sequence>
<reference evidence="2" key="1">
    <citation type="submission" date="2014-09" db="EMBL/GenBank/DDBJ databases">
        <authorList>
            <person name="Magalhaes I.L.F."/>
            <person name="Oliveira U."/>
            <person name="Santos F.R."/>
            <person name="Vidigal T.H.D.A."/>
            <person name="Brescovit A.D."/>
            <person name="Santos A.J."/>
        </authorList>
    </citation>
    <scope>NUCLEOTIDE SEQUENCE</scope>
    <source>
        <tissue evidence="2">Shoot tissue taken approximately 20 cm above the soil surface</tissue>
    </source>
</reference>
<accession>A0A0A8Z6B9</accession>
<evidence type="ECO:0000313" key="2">
    <source>
        <dbReference type="EMBL" id="JAD33203.1"/>
    </source>
</evidence>
<feature type="region of interest" description="Disordered" evidence="1">
    <location>
        <begin position="1"/>
        <end position="34"/>
    </location>
</feature>
<organism evidence="2">
    <name type="scientific">Arundo donax</name>
    <name type="common">Giant reed</name>
    <name type="synonym">Donax arundinaceus</name>
    <dbReference type="NCBI Taxonomy" id="35708"/>
    <lineage>
        <taxon>Eukaryota</taxon>
        <taxon>Viridiplantae</taxon>
        <taxon>Streptophyta</taxon>
        <taxon>Embryophyta</taxon>
        <taxon>Tracheophyta</taxon>
        <taxon>Spermatophyta</taxon>
        <taxon>Magnoliopsida</taxon>
        <taxon>Liliopsida</taxon>
        <taxon>Poales</taxon>
        <taxon>Poaceae</taxon>
        <taxon>PACMAD clade</taxon>
        <taxon>Arundinoideae</taxon>
        <taxon>Arundineae</taxon>
        <taxon>Arundo</taxon>
    </lineage>
</organism>